<dbReference type="GeneID" id="75832882"/>
<dbReference type="SMART" id="SM00443">
    <property type="entry name" value="G_patch"/>
    <property type="match status" value="1"/>
</dbReference>
<comment type="caution">
    <text evidence="3">The sequence shown here is derived from an EMBL/GenBank/DDBJ whole genome shotgun (WGS) entry which is preliminary data.</text>
</comment>
<sequence>MTGPPRGLSLYDNLADPNDPTASSGATISSAPVLYNQTDASTTNLENASKKALDPALRFQPIRRPQVKQPTKSKPAFPKPPPPASKPTPPEQQAQGVTAALPTQHQKSTLADWTATEEDAWMYGTGEKRPRGGRKAKKKKNRQTEPEETNWDDIYDPARPTNIDEYLQSEEKVAEVREWKDLLYRHRRKSEDSDLSDDDDGDARPAMSSQFAPPASFNAFAPPPPSPPSIPPPPADEAGGLPPPPPPPQEGSIPPPPPPEPPSSTISAAPVRYAQPSTDRDPEEDRPPALGVPEPSQDEDPPSEDLPRSSRPGQAGFAARLMSKYGWKAGTGLGAAESGIVNPLRVQVEKRRKKADADGGGWAEPGGKGKIVGGNARGKADTGKFGTMSEVIVLRNMLENMADLQSEIADGLGQEIGEECGDKYGTVERLHIDQEDRQVFIKFTTQVSALRAVNELEGRVFNGNTILPMFYDTDKFERSIYK</sequence>
<dbReference type="GO" id="GO:0003676">
    <property type="term" value="F:nucleic acid binding"/>
    <property type="evidence" value="ECO:0007669"/>
    <property type="project" value="InterPro"/>
</dbReference>
<dbReference type="InterPro" id="IPR035979">
    <property type="entry name" value="RBD_domain_sf"/>
</dbReference>
<dbReference type="GO" id="GO:0071011">
    <property type="term" value="C:precatalytic spliceosome"/>
    <property type="evidence" value="ECO:0007669"/>
    <property type="project" value="TreeGrafter"/>
</dbReference>
<feature type="compositionally biased region" description="Basic and acidic residues" evidence="1">
    <location>
        <begin position="278"/>
        <end position="287"/>
    </location>
</feature>
<keyword evidence="4" id="KW-1185">Reference proteome</keyword>
<dbReference type="InterPro" id="IPR012677">
    <property type="entry name" value="Nucleotide-bd_a/b_plait_sf"/>
</dbReference>
<dbReference type="EMBL" id="JAGIXG020000004">
    <property type="protein sequence ID" value="KAI6784359.1"/>
    <property type="molecule type" value="Genomic_DNA"/>
</dbReference>
<evidence type="ECO:0000313" key="4">
    <source>
        <dbReference type="Proteomes" id="UP001055219"/>
    </source>
</evidence>
<dbReference type="Proteomes" id="UP001055219">
    <property type="component" value="Unassembled WGS sequence"/>
</dbReference>
<feature type="region of interest" description="Disordered" evidence="1">
    <location>
        <begin position="1"/>
        <end position="167"/>
    </location>
</feature>
<dbReference type="PANTHER" id="PTHR13288">
    <property type="entry name" value="SPLICING FACTOR 45 SPF45"/>
    <property type="match status" value="1"/>
</dbReference>
<feature type="region of interest" description="Disordered" evidence="1">
    <location>
        <begin position="184"/>
        <end position="313"/>
    </location>
</feature>
<feature type="domain" description="G-patch" evidence="2">
    <location>
        <begin position="314"/>
        <end position="365"/>
    </location>
</feature>
<reference evidence="3" key="2">
    <citation type="submission" date="2022-07" db="EMBL/GenBank/DDBJ databases">
        <authorList>
            <person name="Goncalves M.F.M."/>
            <person name="Hilario S."/>
            <person name="Van De Peer Y."/>
            <person name="Esteves A.C."/>
            <person name="Alves A."/>
        </authorList>
    </citation>
    <scope>NUCLEOTIDE SEQUENCE</scope>
    <source>
        <strain evidence="3">MUM 19.33</strain>
    </source>
</reference>
<dbReference type="OrthoDB" id="5411533at2759"/>
<feature type="compositionally biased region" description="Pro residues" evidence="1">
    <location>
        <begin position="221"/>
        <end position="262"/>
    </location>
</feature>
<proteinExistence type="predicted"/>
<evidence type="ECO:0000313" key="3">
    <source>
        <dbReference type="EMBL" id="KAI6784359.1"/>
    </source>
</evidence>
<dbReference type="InterPro" id="IPR000467">
    <property type="entry name" value="G_patch_dom"/>
</dbReference>
<dbReference type="GO" id="GO:0045292">
    <property type="term" value="P:mRNA cis splicing, via spliceosome"/>
    <property type="evidence" value="ECO:0007669"/>
    <property type="project" value="InterPro"/>
</dbReference>
<dbReference type="AlphaFoldDB" id="A0A9P9Y6D0"/>
<protein>
    <submittedName>
        <fullName evidence="3">Splicing factor 45</fullName>
    </submittedName>
</protein>
<dbReference type="PANTHER" id="PTHR13288:SF8">
    <property type="entry name" value="SPLICING FACTOR 45"/>
    <property type="match status" value="1"/>
</dbReference>
<accession>A0A9P9Y6D0</accession>
<feature type="compositionally biased region" description="Polar residues" evidence="1">
    <location>
        <begin position="91"/>
        <end position="111"/>
    </location>
</feature>
<dbReference type="PROSITE" id="PS50174">
    <property type="entry name" value="G_PATCH"/>
    <property type="match status" value="1"/>
</dbReference>
<feature type="compositionally biased region" description="Acidic residues" evidence="1">
    <location>
        <begin position="146"/>
        <end position="155"/>
    </location>
</feature>
<organism evidence="3 4">
    <name type="scientific">Emericellopsis cladophorae</name>
    <dbReference type="NCBI Taxonomy" id="2686198"/>
    <lineage>
        <taxon>Eukaryota</taxon>
        <taxon>Fungi</taxon>
        <taxon>Dikarya</taxon>
        <taxon>Ascomycota</taxon>
        <taxon>Pezizomycotina</taxon>
        <taxon>Sordariomycetes</taxon>
        <taxon>Hypocreomycetidae</taxon>
        <taxon>Hypocreales</taxon>
        <taxon>Bionectriaceae</taxon>
        <taxon>Emericellopsis</taxon>
    </lineage>
</organism>
<gene>
    <name evidence="3" type="ORF">J7T54_006404</name>
</gene>
<dbReference type="InterPro" id="IPR040052">
    <property type="entry name" value="RBM17"/>
</dbReference>
<feature type="compositionally biased region" description="Basic residues" evidence="1">
    <location>
        <begin position="131"/>
        <end position="141"/>
    </location>
</feature>
<evidence type="ECO:0000259" key="2">
    <source>
        <dbReference type="PROSITE" id="PS50174"/>
    </source>
</evidence>
<dbReference type="Gene3D" id="3.30.70.330">
    <property type="match status" value="1"/>
</dbReference>
<feature type="compositionally biased region" description="Gly residues" evidence="1">
    <location>
        <begin position="358"/>
        <end position="375"/>
    </location>
</feature>
<feature type="compositionally biased region" description="Low complexity" evidence="1">
    <location>
        <begin position="208"/>
        <end position="220"/>
    </location>
</feature>
<reference evidence="3" key="1">
    <citation type="journal article" date="2021" name="J Fungi (Basel)">
        <title>Genomic and Metabolomic Analyses of the Marine Fungus Emericellopsis cladophorae: Insights into Saltwater Adaptability Mechanisms and Its Biosynthetic Potential.</title>
        <authorList>
            <person name="Goncalves M.F.M."/>
            <person name="Hilario S."/>
            <person name="Van de Peer Y."/>
            <person name="Esteves A.C."/>
            <person name="Alves A."/>
        </authorList>
    </citation>
    <scope>NUCLEOTIDE SEQUENCE</scope>
    <source>
        <strain evidence="3">MUM 19.33</strain>
    </source>
</reference>
<dbReference type="SUPFAM" id="SSF54928">
    <property type="entry name" value="RNA-binding domain, RBD"/>
    <property type="match status" value="1"/>
</dbReference>
<name>A0A9P9Y6D0_9HYPO</name>
<feature type="compositionally biased region" description="Pro residues" evidence="1">
    <location>
        <begin position="77"/>
        <end position="90"/>
    </location>
</feature>
<feature type="compositionally biased region" description="Polar residues" evidence="1">
    <location>
        <begin position="20"/>
        <end position="47"/>
    </location>
</feature>
<dbReference type="RefSeq" id="XP_051365215.1">
    <property type="nucleotide sequence ID" value="XM_051502831.1"/>
</dbReference>
<feature type="region of interest" description="Disordered" evidence="1">
    <location>
        <begin position="352"/>
        <end position="375"/>
    </location>
</feature>
<evidence type="ECO:0000256" key="1">
    <source>
        <dbReference type="SAM" id="MobiDB-lite"/>
    </source>
</evidence>
<dbReference type="Pfam" id="PF01585">
    <property type="entry name" value="G-patch"/>
    <property type="match status" value="1"/>
</dbReference>